<dbReference type="Proteomes" id="UP000731465">
    <property type="component" value="Unassembled WGS sequence"/>
</dbReference>
<dbReference type="Pfam" id="PF03968">
    <property type="entry name" value="LptD_N"/>
    <property type="match status" value="1"/>
</dbReference>
<dbReference type="Gene3D" id="2.60.450.10">
    <property type="entry name" value="Lipopolysaccharide (LPS) transport protein A like domain"/>
    <property type="match status" value="1"/>
</dbReference>
<accession>A0ABS7DIF7</accession>
<dbReference type="InterPro" id="IPR020889">
    <property type="entry name" value="LipoPS_assembly_LptD"/>
</dbReference>
<keyword evidence="2 4" id="KW-0472">Membrane</keyword>
<evidence type="ECO:0000256" key="2">
    <source>
        <dbReference type="ARBA" id="ARBA00023136"/>
    </source>
</evidence>
<comment type="subunit">
    <text evidence="4">Component of the lipopolysaccharide transport and assembly complex. Interacts with LptE and LptA.</text>
</comment>
<evidence type="ECO:0000259" key="5">
    <source>
        <dbReference type="Pfam" id="PF03968"/>
    </source>
</evidence>
<evidence type="ECO:0000313" key="8">
    <source>
        <dbReference type="Proteomes" id="UP000731465"/>
    </source>
</evidence>
<comment type="function">
    <text evidence="4">Together with LptE, is involved in the assembly of lipopolysaccharide (LPS) at the surface of the outer membrane.</text>
</comment>
<dbReference type="InterPro" id="IPR007543">
    <property type="entry name" value="LptD_C"/>
</dbReference>
<feature type="domain" description="Organic solvent tolerance-like N-terminal" evidence="5">
    <location>
        <begin position="132"/>
        <end position="268"/>
    </location>
</feature>
<evidence type="ECO:0000256" key="4">
    <source>
        <dbReference type="HAMAP-Rule" id="MF_01411"/>
    </source>
</evidence>
<dbReference type="InterPro" id="IPR050218">
    <property type="entry name" value="LptD"/>
</dbReference>
<organism evidence="7 8">
    <name type="scientific">Succinivibrio faecicola</name>
    <dbReference type="NCBI Taxonomy" id="2820300"/>
    <lineage>
        <taxon>Bacteria</taxon>
        <taxon>Pseudomonadati</taxon>
        <taxon>Pseudomonadota</taxon>
        <taxon>Gammaproteobacteria</taxon>
        <taxon>Aeromonadales</taxon>
        <taxon>Succinivibrionaceae</taxon>
        <taxon>Succinivibrio</taxon>
    </lineage>
</organism>
<dbReference type="RefSeq" id="WP_219938222.1">
    <property type="nucleotide sequence ID" value="NZ_JAGFNY010000042.1"/>
</dbReference>
<dbReference type="HAMAP" id="MF_01411">
    <property type="entry name" value="LPS_assembly_LptD"/>
    <property type="match status" value="1"/>
</dbReference>
<dbReference type="PANTHER" id="PTHR30189">
    <property type="entry name" value="LPS-ASSEMBLY PROTEIN"/>
    <property type="match status" value="1"/>
</dbReference>
<reference evidence="7 8" key="1">
    <citation type="submission" date="2021-03" db="EMBL/GenBank/DDBJ databases">
        <title>Succinivibrio sp. nov. isolated from feces of cow.</title>
        <authorList>
            <person name="Choi J.-Y."/>
        </authorList>
    </citation>
    <scope>NUCLEOTIDE SEQUENCE [LARGE SCALE GENOMIC DNA]</scope>
    <source>
        <strain evidence="7 8">AGMB01872</strain>
    </source>
</reference>
<comment type="caution">
    <text evidence="7">The sequence shown here is derived from an EMBL/GenBank/DDBJ whole genome shotgun (WGS) entry which is preliminary data.</text>
</comment>
<evidence type="ECO:0000256" key="3">
    <source>
        <dbReference type="ARBA" id="ARBA00023237"/>
    </source>
</evidence>
<evidence type="ECO:0000313" key="7">
    <source>
        <dbReference type="EMBL" id="MBW7570998.1"/>
    </source>
</evidence>
<comment type="similarity">
    <text evidence="4">Belongs to the LptD family.</text>
</comment>
<keyword evidence="1 4" id="KW-0732">Signal</keyword>
<evidence type="ECO:0000256" key="1">
    <source>
        <dbReference type="ARBA" id="ARBA00022729"/>
    </source>
</evidence>
<protein>
    <recommendedName>
        <fullName evidence="4">LPS-assembly protein LptD</fullName>
    </recommendedName>
</protein>
<dbReference type="PANTHER" id="PTHR30189:SF1">
    <property type="entry name" value="LPS-ASSEMBLY PROTEIN LPTD"/>
    <property type="match status" value="1"/>
</dbReference>
<comment type="caution">
    <text evidence="4">Lacks conserved residue(s) required for the propagation of feature annotation.</text>
</comment>
<keyword evidence="3 4" id="KW-0998">Cell outer membrane</keyword>
<feature type="chain" id="PRO_5044930830" description="LPS-assembly protein LptD" evidence="4">
    <location>
        <begin position="25"/>
        <end position="871"/>
    </location>
</feature>
<gene>
    <name evidence="4 7" type="primary">lptD</name>
    <name evidence="7" type="ORF">J5V48_08840</name>
</gene>
<sequence length="871" mass="99970" precursor="true">MSKLHYAKLALAVAAAISAGITYAQEDVSKKDSSYNITTKKIVSNEDPSLKLMEFSKKTIDTMNTETSKEFMRNETVLNVSTFPMKLLQKVSKTNWKPNPSRPIAKRDMACYFEVPSYREPKSYDVNTTPINIEADDVEGKIVGKDEMLVYKGNVIVTQGDKQIISDKAEYSSISKSIKTIGSTLLSAPEYTVTTTDGADYNMEKKTVKFSNSKYVMNGSVYNGTADEFESNDADGTKILKVATLSACPISKQSWHIYSSSIEIDRDSSFGSSWNDVLFLGKVPVFYTPYANFPITNKRRSGLLPIEIGYTSGKGLSYELPIYLNLATNYDATVTPSHDAKRGDYYTLELRDMPFKNLNGLIEGTVYTNDKKYNQTREEEGKSAVKRFLLKIEQNLSLLENDLNVRLDYSKVRNDDYTYLSDISQEDVAITDSSLVQSLSGNYIQDKFDIRAEIRRYQNMFSVYSVSSYKPFALEPQVSLSGYDSYGPFSFRLDTEVTKFTLDKVRDDRSNKLQFLRTHAEPSVQYHIYDGYGTILQIGGRYFITHYDQSDLSELPERYQTRLGYLNHEDSITRSLYHIEAKAKTTLERKILDMRHTQTLEPELKYNYIPYKNQDNIALFDTTSRYDDYYTLFSYRKYAGLDRIANVNAVTAGFTTRILDPHDKEKFRFSIAQAFNFEDNKVKLYQTQNLRNEPHTPIEASMDAQPVEQIRFHIASQYDPDKDVLRNFNTTINFKNQDNLTLGTSYRYYRLGNYHVSKLTPVDVRQIGFDMSVPLSHDYKIFGAVYRDLEQKYNIDKKIGIKYEDCCFAISLLYESYMAMDWKNLVHNQDKFFGIQFEFKGLYTVKAKGISDPNGTGTHYLPSLDLTNLNQ</sequence>
<feature type="signal peptide" evidence="4">
    <location>
        <begin position="1"/>
        <end position="24"/>
    </location>
</feature>
<keyword evidence="8" id="KW-1185">Reference proteome</keyword>
<name>A0ABS7DIF7_9GAMM</name>
<dbReference type="InterPro" id="IPR005653">
    <property type="entry name" value="OstA-like_N"/>
</dbReference>
<dbReference type="Pfam" id="PF04453">
    <property type="entry name" value="LptD"/>
    <property type="match status" value="1"/>
</dbReference>
<evidence type="ECO:0000259" key="6">
    <source>
        <dbReference type="Pfam" id="PF04453"/>
    </source>
</evidence>
<feature type="domain" description="LptD C-terminal" evidence="6">
    <location>
        <begin position="391"/>
        <end position="777"/>
    </location>
</feature>
<comment type="subcellular location">
    <subcellularLocation>
        <location evidence="4">Cell outer membrane</location>
    </subcellularLocation>
</comment>
<proteinExistence type="inferred from homology"/>
<dbReference type="EMBL" id="JAGFNY010000042">
    <property type="protein sequence ID" value="MBW7570998.1"/>
    <property type="molecule type" value="Genomic_DNA"/>
</dbReference>